<evidence type="ECO:0000313" key="3">
    <source>
        <dbReference type="Proteomes" id="UP000007015"/>
    </source>
</evidence>
<dbReference type="HOGENOM" id="CLU_2041912_0_0_1"/>
<evidence type="ECO:0000256" key="1">
    <source>
        <dbReference type="SAM" id="MobiDB-lite"/>
    </source>
</evidence>
<name>A2Y1P6_ORYSI</name>
<reference evidence="2 3" key="1">
    <citation type="journal article" date="2005" name="PLoS Biol.">
        <title>The genomes of Oryza sativa: a history of duplications.</title>
        <authorList>
            <person name="Yu J."/>
            <person name="Wang J."/>
            <person name="Lin W."/>
            <person name="Li S."/>
            <person name="Li H."/>
            <person name="Zhou J."/>
            <person name="Ni P."/>
            <person name="Dong W."/>
            <person name="Hu S."/>
            <person name="Zeng C."/>
            <person name="Zhang J."/>
            <person name="Zhang Y."/>
            <person name="Li R."/>
            <person name="Xu Z."/>
            <person name="Li S."/>
            <person name="Li X."/>
            <person name="Zheng H."/>
            <person name="Cong L."/>
            <person name="Lin L."/>
            <person name="Yin J."/>
            <person name="Geng J."/>
            <person name="Li G."/>
            <person name="Shi J."/>
            <person name="Liu J."/>
            <person name="Lv H."/>
            <person name="Li J."/>
            <person name="Wang J."/>
            <person name="Deng Y."/>
            <person name="Ran L."/>
            <person name="Shi X."/>
            <person name="Wang X."/>
            <person name="Wu Q."/>
            <person name="Li C."/>
            <person name="Ren X."/>
            <person name="Wang J."/>
            <person name="Wang X."/>
            <person name="Li D."/>
            <person name="Liu D."/>
            <person name="Zhang X."/>
            <person name="Ji Z."/>
            <person name="Zhao W."/>
            <person name="Sun Y."/>
            <person name="Zhang Z."/>
            <person name="Bao J."/>
            <person name="Han Y."/>
            <person name="Dong L."/>
            <person name="Ji J."/>
            <person name="Chen P."/>
            <person name="Wu S."/>
            <person name="Liu J."/>
            <person name="Xiao Y."/>
            <person name="Bu D."/>
            <person name="Tan J."/>
            <person name="Yang L."/>
            <person name="Ye C."/>
            <person name="Zhang J."/>
            <person name="Xu J."/>
            <person name="Zhou Y."/>
            <person name="Yu Y."/>
            <person name="Zhang B."/>
            <person name="Zhuang S."/>
            <person name="Wei H."/>
            <person name="Liu B."/>
            <person name="Lei M."/>
            <person name="Yu H."/>
            <person name="Li Y."/>
            <person name="Xu H."/>
            <person name="Wei S."/>
            <person name="He X."/>
            <person name="Fang L."/>
            <person name="Zhang Z."/>
            <person name="Zhang Y."/>
            <person name="Huang X."/>
            <person name="Su Z."/>
            <person name="Tong W."/>
            <person name="Li J."/>
            <person name="Tong Z."/>
            <person name="Li S."/>
            <person name="Ye J."/>
            <person name="Wang L."/>
            <person name="Fang L."/>
            <person name="Lei T."/>
            <person name="Chen C."/>
            <person name="Chen H."/>
            <person name="Xu Z."/>
            <person name="Li H."/>
            <person name="Huang H."/>
            <person name="Zhang F."/>
            <person name="Xu H."/>
            <person name="Li N."/>
            <person name="Zhao C."/>
            <person name="Li S."/>
            <person name="Dong L."/>
            <person name="Huang Y."/>
            <person name="Li L."/>
            <person name="Xi Y."/>
            <person name="Qi Q."/>
            <person name="Li W."/>
            <person name="Zhang B."/>
            <person name="Hu W."/>
            <person name="Zhang Y."/>
            <person name="Tian X."/>
            <person name="Jiao Y."/>
            <person name="Liang X."/>
            <person name="Jin J."/>
            <person name="Gao L."/>
            <person name="Zheng W."/>
            <person name="Hao B."/>
            <person name="Liu S."/>
            <person name="Wang W."/>
            <person name="Yuan L."/>
            <person name="Cao M."/>
            <person name="McDermott J."/>
            <person name="Samudrala R."/>
            <person name="Wang J."/>
            <person name="Wong G.K."/>
            <person name="Yang H."/>
        </authorList>
    </citation>
    <scope>NUCLEOTIDE SEQUENCE [LARGE SCALE GENOMIC DNA]</scope>
    <source>
        <strain evidence="3">cv. 93-11</strain>
    </source>
</reference>
<dbReference type="AlphaFoldDB" id="A2Y1P6"/>
<sequence length="121" mass="13779">MYYRACVFEEEKKQQKHNTSRNKKRRTDEQEQIASPCTGSNLPTPTSSISPTINHSGLHQFVAADPSTYMNTTRLLTDTSARHFIDDIDRVLYDGNDRVTDDGIDHVIYNYNDCINPASPL</sequence>
<proteinExistence type="predicted"/>
<feature type="compositionally biased region" description="Basic residues" evidence="1">
    <location>
        <begin position="14"/>
        <end position="25"/>
    </location>
</feature>
<accession>A2Y1P6</accession>
<feature type="region of interest" description="Disordered" evidence="1">
    <location>
        <begin position="11"/>
        <end position="53"/>
    </location>
</feature>
<gene>
    <name evidence="2" type="ORF">OsI_18928</name>
</gene>
<dbReference type="EMBL" id="CM000130">
    <property type="protein sequence ID" value="EAY97006.1"/>
    <property type="molecule type" value="Genomic_DNA"/>
</dbReference>
<protein>
    <submittedName>
        <fullName evidence="2">Uncharacterized protein</fullName>
    </submittedName>
</protein>
<dbReference type="Proteomes" id="UP000007015">
    <property type="component" value="Chromosome 5"/>
</dbReference>
<evidence type="ECO:0000313" key="2">
    <source>
        <dbReference type="EMBL" id="EAY97006.1"/>
    </source>
</evidence>
<organism evidence="2 3">
    <name type="scientific">Oryza sativa subsp. indica</name>
    <name type="common">Rice</name>
    <dbReference type="NCBI Taxonomy" id="39946"/>
    <lineage>
        <taxon>Eukaryota</taxon>
        <taxon>Viridiplantae</taxon>
        <taxon>Streptophyta</taxon>
        <taxon>Embryophyta</taxon>
        <taxon>Tracheophyta</taxon>
        <taxon>Spermatophyta</taxon>
        <taxon>Magnoliopsida</taxon>
        <taxon>Liliopsida</taxon>
        <taxon>Poales</taxon>
        <taxon>Poaceae</taxon>
        <taxon>BOP clade</taxon>
        <taxon>Oryzoideae</taxon>
        <taxon>Oryzeae</taxon>
        <taxon>Oryzinae</taxon>
        <taxon>Oryza</taxon>
        <taxon>Oryza sativa</taxon>
    </lineage>
</organism>
<keyword evidence="3" id="KW-1185">Reference proteome</keyword>
<feature type="compositionally biased region" description="Polar residues" evidence="1">
    <location>
        <begin position="32"/>
        <end position="53"/>
    </location>
</feature>
<dbReference type="Gramene" id="BGIOSGA018561-TA">
    <property type="protein sequence ID" value="BGIOSGA018561-PA"/>
    <property type="gene ID" value="BGIOSGA018561"/>
</dbReference>